<evidence type="ECO:0000256" key="4">
    <source>
        <dbReference type="ARBA" id="ARBA00023212"/>
    </source>
</evidence>
<keyword evidence="8" id="KW-1185">Reference proteome</keyword>
<dbReference type="WBParaSite" id="Pan_g14319.t1">
    <property type="protein sequence ID" value="Pan_g14319.t1"/>
    <property type="gene ID" value="Pan_g14319"/>
</dbReference>
<reference evidence="9" key="2">
    <citation type="submission" date="2020-10" db="UniProtKB">
        <authorList>
            <consortium name="WormBaseParasite"/>
        </authorList>
    </citation>
    <scope>IDENTIFICATION</scope>
</reference>
<dbReference type="Proteomes" id="UP000492821">
    <property type="component" value="Unassembled WGS sequence"/>
</dbReference>
<dbReference type="PROSITE" id="PS51381">
    <property type="entry name" value="C2_B9"/>
    <property type="match status" value="1"/>
</dbReference>
<evidence type="ECO:0000313" key="9">
    <source>
        <dbReference type="WBParaSite" id="Pan_g14319.t1"/>
    </source>
</evidence>
<accession>A0A7E4UYF3</accession>
<dbReference type="PANTHER" id="PTHR12968">
    <property type="entry name" value="B9 DOMAIN-CONTAINING"/>
    <property type="match status" value="1"/>
</dbReference>
<keyword evidence="4" id="KW-0206">Cytoskeleton</keyword>
<dbReference type="InterPro" id="IPR010796">
    <property type="entry name" value="C2_B9-type_dom"/>
</dbReference>
<keyword evidence="3" id="KW-0970">Cilium biogenesis/degradation</keyword>
<evidence type="ECO:0000256" key="1">
    <source>
        <dbReference type="ARBA" id="ARBA00004120"/>
    </source>
</evidence>
<comment type="subcellular location">
    <subcellularLocation>
        <location evidence="1">Cytoplasm</location>
        <location evidence="1">Cytoskeleton</location>
        <location evidence="1">Cilium basal body</location>
    </subcellularLocation>
</comment>
<evidence type="ECO:0000256" key="2">
    <source>
        <dbReference type="ARBA" id="ARBA00022490"/>
    </source>
</evidence>
<name>A0A7E4UYF3_PANRE</name>
<keyword evidence="2" id="KW-0963">Cytoplasm</keyword>
<evidence type="ECO:0000256" key="6">
    <source>
        <dbReference type="ARBA" id="ARBA00038411"/>
    </source>
</evidence>
<evidence type="ECO:0000256" key="3">
    <source>
        <dbReference type="ARBA" id="ARBA00022794"/>
    </source>
</evidence>
<organism evidence="8 9">
    <name type="scientific">Panagrellus redivivus</name>
    <name type="common">Microworm</name>
    <dbReference type="NCBI Taxonomy" id="6233"/>
    <lineage>
        <taxon>Eukaryota</taxon>
        <taxon>Metazoa</taxon>
        <taxon>Ecdysozoa</taxon>
        <taxon>Nematoda</taxon>
        <taxon>Chromadorea</taxon>
        <taxon>Rhabditida</taxon>
        <taxon>Tylenchina</taxon>
        <taxon>Panagrolaimomorpha</taxon>
        <taxon>Panagrolaimoidea</taxon>
        <taxon>Panagrolaimidae</taxon>
        <taxon>Panagrellus</taxon>
    </lineage>
</organism>
<keyword evidence="5" id="KW-0966">Cell projection</keyword>
<evidence type="ECO:0000256" key="5">
    <source>
        <dbReference type="ARBA" id="ARBA00023273"/>
    </source>
</evidence>
<sequence>MAEVHVIGEIYSAHDFPDNQLCCRWQLQTGGGWRVISGDREGQTQTDLPTTEAAYFAHPLNIHLSTRTIQGWPRINIEVWHHDQYGRQEVYGYGTAFIPSSPGEHMIDCQCWRPKGTTRDEIMQFFVGGGLQLRSISALESPAERVKLQTVAMGVVKLRISVITRYFDRFGICC</sequence>
<dbReference type="PANTHER" id="PTHR12968:SF2">
    <property type="entry name" value="B9 DOMAIN-CONTAINING PROTEIN 2"/>
    <property type="match status" value="1"/>
</dbReference>
<dbReference type="GO" id="GO:0060271">
    <property type="term" value="P:cilium assembly"/>
    <property type="evidence" value="ECO:0007669"/>
    <property type="project" value="TreeGrafter"/>
</dbReference>
<dbReference type="Pfam" id="PF07162">
    <property type="entry name" value="B9-C2"/>
    <property type="match status" value="1"/>
</dbReference>
<protein>
    <recommendedName>
        <fullName evidence="7">B9 domain-containing protein 2</fullName>
    </recommendedName>
</protein>
<evidence type="ECO:0000313" key="8">
    <source>
        <dbReference type="Proteomes" id="UP000492821"/>
    </source>
</evidence>
<dbReference type="AlphaFoldDB" id="A0A7E4UYF3"/>
<comment type="similarity">
    <text evidence="6">Belongs to the B9D family.</text>
</comment>
<proteinExistence type="inferred from homology"/>
<dbReference type="GO" id="GO:0036038">
    <property type="term" value="C:MKS complex"/>
    <property type="evidence" value="ECO:0007669"/>
    <property type="project" value="TreeGrafter"/>
</dbReference>
<evidence type="ECO:0000256" key="7">
    <source>
        <dbReference type="ARBA" id="ARBA00039272"/>
    </source>
</evidence>
<reference evidence="8" key="1">
    <citation type="journal article" date="2013" name="Genetics">
        <title>The draft genome and transcriptome of Panagrellus redivivus are shaped by the harsh demands of a free-living lifestyle.</title>
        <authorList>
            <person name="Srinivasan J."/>
            <person name="Dillman A.R."/>
            <person name="Macchietto M.G."/>
            <person name="Heikkinen L."/>
            <person name="Lakso M."/>
            <person name="Fracchia K.M."/>
            <person name="Antoshechkin I."/>
            <person name="Mortazavi A."/>
            <person name="Wong G."/>
            <person name="Sternberg P.W."/>
        </authorList>
    </citation>
    <scope>NUCLEOTIDE SEQUENCE [LARGE SCALE GENOMIC DNA]</scope>
    <source>
        <strain evidence="8">MT8872</strain>
    </source>
</reference>